<protein>
    <recommendedName>
        <fullName evidence="1">Integrase catalytic domain-containing protein</fullName>
    </recommendedName>
</protein>
<name>U9TLE7_RHIID</name>
<dbReference type="InterPro" id="IPR012337">
    <property type="entry name" value="RNaseH-like_sf"/>
</dbReference>
<dbReference type="InterPro" id="IPR001584">
    <property type="entry name" value="Integrase_cat-core"/>
</dbReference>
<dbReference type="SUPFAM" id="SSF53098">
    <property type="entry name" value="Ribonuclease H-like"/>
    <property type="match status" value="1"/>
</dbReference>
<organism evidence="2">
    <name type="scientific">Rhizophagus irregularis (strain DAOM 181602 / DAOM 197198 / MUCL 43194)</name>
    <name type="common">Arbuscular mycorrhizal fungus</name>
    <name type="synonym">Glomus intraradices</name>
    <dbReference type="NCBI Taxonomy" id="747089"/>
    <lineage>
        <taxon>Eukaryota</taxon>
        <taxon>Fungi</taxon>
        <taxon>Fungi incertae sedis</taxon>
        <taxon>Mucoromycota</taxon>
        <taxon>Glomeromycotina</taxon>
        <taxon>Glomeromycetes</taxon>
        <taxon>Glomerales</taxon>
        <taxon>Glomeraceae</taxon>
        <taxon>Rhizophagus</taxon>
    </lineage>
</organism>
<accession>U9TLE7</accession>
<dbReference type="GO" id="GO:0003676">
    <property type="term" value="F:nucleic acid binding"/>
    <property type="evidence" value="ECO:0007669"/>
    <property type="project" value="InterPro"/>
</dbReference>
<dbReference type="EMBL" id="KI294529">
    <property type="protein sequence ID" value="ESA04161.1"/>
    <property type="molecule type" value="Genomic_DNA"/>
</dbReference>
<sequence>MSQPQIVIDPDEELRIVCRLLFYNIPGFHPNAKKLHKACQEEGYSFRLQDIAKWVKYQYSYQIYQQPLPCKAEASFSKIKIPNKVHQCDILLHTHDDQDGRRVFVCSFLVIDVATRFKAGRSLTSRNSLKIWNAVEEIYEDPSNPLTWPGLLMTDGDASFRGAFLRGMEQHNVPIRVVDLYSFESLALIKAFKKNLAKLIYKVQYAIEGRLAEGERSRLWNKILEKYIDFMNNSKTRLIGMSPAHAMTLEEVESKPSSKAKRAIRRHEEIKLKKGTAVRYLLKPGELEGDHRHRATDPYWSLRVYKIKRVVVGRNPPQPELQVIEESDKIEYPPDEFMQKYHLTGFIHYVNASSSKSVQAVDYAMKRDGQCLRKTGQINGHDAEFFAWNAT</sequence>
<evidence type="ECO:0000259" key="1">
    <source>
        <dbReference type="PROSITE" id="PS50994"/>
    </source>
</evidence>
<dbReference type="GO" id="GO:0005634">
    <property type="term" value="C:nucleus"/>
    <property type="evidence" value="ECO:0007669"/>
    <property type="project" value="UniProtKB-ARBA"/>
</dbReference>
<reference evidence="2" key="1">
    <citation type="submission" date="2013-07" db="EMBL/GenBank/DDBJ databases">
        <title>The genome of an arbuscular mycorrhizal fungus provides insights into the evolution of the oldest plant symbiosis.</title>
        <authorList>
            <consortium name="DOE Joint Genome Institute"/>
            <person name="Tisserant E."/>
            <person name="Malbreil M."/>
            <person name="Kuo A."/>
            <person name="Kohler A."/>
            <person name="Symeonidi A."/>
            <person name="Balestrini R."/>
            <person name="Charron P."/>
            <person name="Duensing N."/>
            <person name="Frei-dit-Frey N."/>
            <person name="Gianinazzi-Pearson V."/>
            <person name="Gilbert B."/>
            <person name="Handa Y."/>
            <person name="Hijri M."/>
            <person name="Kaul R."/>
            <person name="Kawaguchi M."/>
            <person name="Krajinski F."/>
            <person name="Lammers P."/>
            <person name="Lapierre D."/>
            <person name="Masclaux F.G."/>
            <person name="Murat C."/>
            <person name="Morin E."/>
            <person name="Ndikumana S."/>
            <person name="Pagni M."/>
            <person name="Petitpierre D."/>
            <person name="Requena N."/>
            <person name="Rosikiewicz P."/>
            <person name="Riley R."/>
            <person name="Saito K."/>
            <person name="San Clemente H."/>
            <person name="Shapiro H."/>
            <person name="van Tuinen D."/>
            <person name="Becard G."/>
            <person name="Bonfante P."/>
            <person name="Paszkowski U."/>
            <person name="Shachar-Hill Y."/>
            <person name="Young J.P."/>
            <person name="Sanders I.R."/>
            <person name="Henrissat B."/>
            <person name="Rensing S.A."/>
            <person name="Grigoriev I.V."/>
            <person name="Corradi N."/>
            <person name="Roux C."/>
            <person name="Martin F."/>
        </authorList>
    </citation>
    <scope>NUCLEOTIDE SEQUENCE</scope>
    <source>
        <strain evidence="2">DAOM 197198</strain>
    </source>
</reference>
<proteinExistence type="predicted"/>
<dbReference type="PROSITE" id="PS50994">
    <property type="entry name" value="INTEGRASE"/>
    <property type="match status" value="1"/>
</dbReference>
<dbReference type="Gene3D" id="3.30.420.10">
    <property type="entry name" value="Ribonuclease H-like superfamily/Ribonuclease H"/>
    <property type="match status" value="1"/>
</dbReference>
<dbReference type="HOGENOM" id="CLU_699375_0_0_1"/>
<gene>
    <name evidence="2" type="ORF">GLOINDRAFT_4869</name>
</gene>
<dbReference type="InterPro" id="IPR036397">
    <property type="entry name" value="RNaseH_sf"/>
</dbReference>
<dbReference type="GO" id="GO:0015074">
    <property type="term" value="P:DNA integration"/>
    <property type="evidence" value="ECO:0007669"/>
    <property type="project" value="InterPro"/>
</dbReference>
<feature type="domain" description="Integrase catalytic" evidence="1">
    <location>
        <begin position="78"/>
        <end position="251"/>
    </location>
</feature>
<dbReference type="AlphaFoldDB" id="U9TLE7"/>
<evidence type="ECO:0000313" key="2">
    <source>
        <dbReference type="EMBL" id="ESA04161.1"/>
    </source>
</evidence>